<sequence>MVEAIVEFPYEAQHEDELTISVGDIVSNIKKEDGGWWEGELGGRRGLFPDNFVREIKKDAKKESQPVKPTEMLGDDFSNGSLLSSSDTTLQNPRKAEKIRSRRCQVAFSYAPQNEDELELKIGEIIEVLGEVCMKILVHE</sequence>
<dbReference type="AlphaFoldDB" id="A0A401P8K1"/>
<dbReference type="OMA" id="YKAHEPD"/>
<comment type="caution">
    <text evidence="5">The sequence shown here is derived from an EMBL/GenBank/DDBJ whole genome shotgun (WGS) entry which is preliminary data.</text>
</comment>
<dbReference type="EMBL" id="BFAA01005996">
    <property type="protein sequence ID" value="GCB69424.1"/>
    <property type="molecule type" value="Genomic_DNA"/>
</dbReference>
<dbReference type="Gene3D" id="2.30.30.40">
    <property type="entry name" value="SH3 Domains"/>
    <property type="match status" value="2"/>
</dbReference>
<evidence type="ECO:0000256" key="2">
    <source>
        <dbReference type="PROSITE-ProRule" id="PRU00192"/>
    </source>
</evidence>
<name>A0A401P8K1_SCYTO</name>
<feature type="domain" description="SH3" evidence="4">
    <location>
        <begin position="1"/>
        <end position="58"/>
    </location>
</feature>
<feature type="compositionally biased region" description="Polar residues" evidence="3">
    <location>
        <begin position="78"/>
        <end position="92"/>
    </location>
</feature>
<dbReference type="OrthoDB" id="5340910at2759"/>
<dbReference type="InterPro" id="IPR001452">
    <property type="entry name" value="SH3_domain"/>
</dbReference>
<dbReference type="PRINTS" id="PR00452">
    <property type="entry name" value="SH3DOMAIN"/>
</dbReference>
<gene>
    <name evidence="5" type="ORF">scyTo_0012425</name>
</gene>
<dbReference type="PANTHER" id="PTHR14167">
    <property type="entry name" value="SH3 DOMAIN-CONTAINING"/>
    <property type="match status" value="1"/>
</dbReference>
<evidence type="ECO:0000313" key="6">
    <source>
        <dbReference type="Proteomes" id="UP000288216"/>
    </source>
</evidence>
<dbReference type="InterPro" id="IPR036028">
    <property type="entry name" value="SH3-like_dom_sf"/>
</dbReference>
<dbReference type="FunFam" id="2.30.30.40:FF:000112">
    <property type="entry name" value="SH3 domain-containing kinase-binding protein 1"/>
    <property type="match status" value="1"/>
</dbReference>
<dbReference type="Pfam" id="PF14604">
    <property type="entry name" value="SH3_9"/>
    <property type="match status" value="1"/>
</dbReference>
<dbReference type="PANTHER" id="PTHR14167:SF6">
    <property type="entry name" value="SH3 DOMAIN-CONTAINING KINASE-BINDING PROTEIN 1"/>
    <property type="match status" value="1"/>
</dbReference>
<feature type="region of interest" description="Disordered" evidence="3">
    <location>
        <begin position="59"/>
        <end position="96"/>
    </location>
</feature>
<evidence type="ECO:0000259" key="4">
    <source>
        <dbReference type="PROSITE" id="PS50002"/>
    </source>
</evidence>
<dbReference type="GO" id="GO:0007015">
    <property type="term" value="P:actin filament organization"/>
    <property type="evidence" value="ECO:0007669"/>
    <property type="project" value="TreeGrafter"/>
</dbReference>
<dbReference type="PRINTS" id="PR00499">
    <property type="entry name" value="P67PHOX"/>
</dbReference>
<proteinExistence type="predicted"/>
<protein>
    <recommendedName>
        <fullName evidence="4">SH3 domain-containing protein</fullName>
    </recommendedName>
</protein>
<dbReference type="GO" id="GO:0016477">
    <property type="term" value="P:cell migration"/>
    <property type="evidence" value="ECO:0007669"/>
    <property type="project" value="TreeGrafter"/>
</dbReference>
<dbReference type="Proteomes" id="UP000288216">
    <property type="component" value="Unassembled WGS sequence"/>
</dbReference>
<dbReference type="SUPFAM" id="SSF50044">
    <property type="entry name" value="SH3-domain"/>
    <property type="match status" value="2"/>
</dbReference>
<keyword evidence="6" id="KW-1185">Reference proteome</keyword>
<evidence type="ECO:0000256" key="3">
    <source>
        <dbReference type="SAM" id="MobiDB-lite"/>
    </source>
</evidence>
<dbReference type="STRING" id="75743.A0A401P8K1"/>
<dbReference type="InterPro" id="IPR050384">
    <property type="entry name" value="Endophilin_SH3RF"/>
</dbReference>
<dbReference type="SMART" id="SM00326">
    <property type="entry name" value="SH3"/>
    <property type="match status" value="1"/>
</dbReference>
<keyword evidence="1 2" id="KW-0728">SH3 domain</keyword>
<reference evidence="5 6" key="1">
    <citation type="journal article" date="2018" name="Nat. Ecol. Evol.">
        <title>Shark genomes provide insights into elasmobranch evolution and the origin of vertebrates.</title>
        <authorList>
            <person name="Hara Y"/>
            <person name="Yamaguchi K"/>
            <person name="Onimaru K"/>
            <person name="Kadota M"/>
            <person name="Koyanagi M"/>
            <person name="Keeley SD"/>
            <person name="Tatsumi K"/>
            <person name="Tanaka K"/>
            <person name="Motone F"/>
            <person name="Kageyama Y"/>
            <person name="Nozu R"/>
            <person name="Adachi N"/>
            <person name="Nishimura O"/>
            <person name="Nakagawa R"/>
            <person name="Tanegashima C"/>
            <person name="Kiyatake I"/>
            <person name="Matsumoto R"/>
            <person name="Murakumo K"/>
            <person name="Nishida K"/>
            <person name="Terakita A"/>
            <person name="Kuratani S"/>
            <person name="Sato K"/>
            <person name="Hyodo S Kuraku.S."/>
        </authorList>
    </citation>
    <scope>NUCLEOTIDE SEQUENCE [LARGE SCALE GENOMIC DNA]</scope>
</reference>
<dbReference type="PROSITE" id="PS50002">
    <property type="entry name" value="SH3"/>
    <property type="match status" value="2"/>
</dbReference>
<evidence type="ECO:0000256" key="1">
    <source>
        <dbReference type="ARBA" id="ARBA00022443"/>
    </source>
</evidence>
<feature type="domain" description="SH3" evidence="4">
    <location>
        <begin position="99"/>
        <end position="140"/>
    </location>
</feature>
<accession>A0A401P8K1</accession>
<organism evidence="5 6">
    <name type="scientific">Scyliorhinus torazame</name>
    <name type="common">Cloudy catshark</name>
    <name type="synonym">Catulus torazame</name>
    <dbReference type="NCBI Taxonomy" id="75743"/>
    <lineage>
        <taxon>Eukaryota</taxon>
        <taxon>Metazoa</taxon>
        <taxon>Chordata</taxon>
        <taxon>Craniata</taxon>
        <taxon>Vertebrata</taxon>
        <taxon>Chondrichthyes</taxon>
        <taxon>Elasmobranchii</taxon>
        <taxon>Galeomorphii</taxon>
        <taxon>Galeoidea</taxon>
        <taxon>Carcharhiniformes</taxon>
        <taxon>Scyliorhinidae</taxon>
        <taxon>Scyliorhinus</taxon>
    </lineage>
</organism>
<evidence type="ECO:0000313" key="5">
    <source>
        <dbReference type="EMBL" id="GCB69424.1"/>
    </source>
</evidence>